<dbReference type="SUPFAM" id="SSF51905">
    <property type="entry name" value="FAD/NAD(P)-binding domain"/>
    <property type="match status" value="1"/>
</dbReference>
<dbReference type="Gene3D" id="3.90.660.10">
    <property type="match status" value="1"/>
</dbReference>
<dbReference type="PANTHER" id="PTHR16128">
    <property type="entry name" value="FAD/NAD(P)-BINDING OXIDOREDUCTASE FAMILY PROTEIN"/>
    <property type="match status" value="1"/>
</dbReference>
<dbReference type="Gene3D" id="3.50.50.60">
    <property type="entry name" value="FAD/NAD(P)-binding domain"/>
    <property type="match status" value="1"/>
</dbReference>
<feature type="domain" description="Amine oxidase" evidence="1">
    <location>
        <begin position="79"/>
        <end position="310"/>
    </location>
</feature>
<organism evidence="2 3">
    <name type="scientific">Fibrisoma montanum</name>
    <dbReference type="NCBI Taxonomy" id="2305895"/>
    <lineage>
        <taxon>Bacteria</taxon>
        <taxon>Pseudomonadati</taxon>
        <taxon>Bacteroidota</taxon>
        <taxon>Cytophagia</taxon>
        <taxon>Cytophagales</taxon>
        <taxon>Spirosomataceae</taxon>
        <taxon>Fibrisoma</taxon>
    </lineage>
</organism>
<sequence length="317" mass="34257">MPTSLIIGAGMAGLTAARELARIGWTVTVLDKGRGVGGRMATRRIEQARADHGAQYFSAKTPEFQAYVQQFLTNGIVSEWPLPDTDHPRYVGRDGMSAVAKQLALDLDIRTGERAIKIETTDTGCRVLTDTGGRYEAGSLLVTIPVPQAQTLFNDSGFVLSEPEQAALAAVAYKPCLAVIVALNQPSRIPTPGVLRFEEGPIAWVADNQQKGISPNQPSVTIHASQAFSQAHLDDDLNAVGQGLIDRLPEFLPADAVATYQVHRWRYSQADQRHNEPFLRINAPIPLLIGGDGFGMGNVEGAFLSGYQMAHWLAQSA</sequence>
<dbReference type="InterPro" id="IPR036188">
    <property type="entry name" value="FAD/NAD-bd_sf"/>
</dbReference>
<comment type="caution">
    <text evidence="2">The sequence shown here is derived from an EMBL/GenBank/DDBJ whole genome shotgun (WGS) entry which is preliminary data.</text>
</comment>
<dbReference type="InterPro" id="IPR002937">
    <property type="entry name" value="Amino_oxidase"/>
</dbReference>
<dbReference type="AlphaFoldDB" id="A0A418MFJ2"/>
<accession>A0A418MFJ2</accession>
<gene>
    <name evidence="2" type="ORF">DYU11_09355</name>
</gene>
<evidence type="ECO:0000313" key="3">
    <source>
        <dbReference type="Proteomes" id="UP000283523"/>
    </source>
</evidence>
<protein>
    <submittedName>
        <fullName evidence="2">FAD-dependent oxidoreductase</fullName>
    </submittedName>
</protein>
<keyword evidence="3" id="KW-1185">Reference proteome</keyword>
<dbReference type="Pfam" id="PF13450">
    <property type="entry name" value="NAD_binding_8"/>
    <property type="match status" value="1"/>
</dbReference>
<dbReference type="OrthoDB" id="56323at2"/>
<dbReference type="EMBL" id="QXED01000002">
    <property type="protein sequence ID" value="RIV25493.1"/>
    <property type="molecule type" value="Genomic_DNA"/>
</dbReference>
<dbReference type="Proteomes" id="UP000283523">
    <property type="component" value="Unassembled WGS sequence"/>
</dbReference>
<evidence type="ECO:0000259" key="1">
    <source>
        <dbReference type="Pfam" id="PF01593"/>
    </source>
</evidence>
<reference evidence="2 3" key="1">
    <citation type="submission" date="2018-08" db="EMBL/GenBank/DDBJ databases">
        <title>Fibrisoma montanum sp. nov., isolated from Danxia mountain soil.</title>
        <authorList>
            <person name="Huang Y."/>
        </authorList>
    </citation>
    <scope>NUCLEOTIDE SEQUENCE [LARGE SCALE GENOMIC DNA]</scope>
    <source>
        <strain evidence="2 3">HYT19</strain>
    </source>
</reference>
<name>A0A418MFJ2_9BACT</name>
<dbReference type="GO" id="GO:0016491">
    <property type="term" value="F:oxidoreductase activity"/>
    <property type="evidence" value="ECO:0007669"/>
    <property type="project" value="InterPro"/>
</dbReference>
<evidence type="ECO:0000313" key="2">
    <source>
        <dbReference type="EMBL" id="RIV25493.1"/>
    </source>
</evidence>
<proteinExistence type="predicted"/>
<dbReference type="Pfam" id="PF01593">
    <property type="entry name" value="Amino_oxidase"/>
    <property type="match status" value="1"/>
</dbReference>
<dbReference type="RefSeq" id="WP_119667375.1">
    <property type="nucleotide sequence ID" value="NZ_QXED01000002.1"/>
</dbReference>
<dbReference type="PANTHER" id="PTHR16128:SF5">
    <property type="entry name" value="FAD_NAD(P)-BINDING OXIDOREDUCTASE FAMILY PROTEIN"/>
    <property type="match status" value="1"/>
</dbReference>